<evidence type="ECO:0000256" key="6">
    <source>
        <dbReference type="ARBA" id="ARBA00023201"/>
    </source>
</evidence>
<dbReference type="GO" id="GO:0006814">
    <property type="term" value="P:sodium ion transport"/>
    <property type="evidence" value="ECO:0007669"/>
    <property type="project" value="UniProtKB-KW"/>
</dbReference>
<evidence type="ECO:0000256" key="1">
    <source>
        <dbReference type="ARBA" id="ARBA00004651"/>
    </source>
</evidence>
<comment type="subcellular location">
    <subcellularLocation>
        <location evidence="1">Cell membrane</location>
        <topology evidence="1">Multi-pass membrane protein</topology>
    </subcellularLocation>
</comment>
<organism evidence="8 9">
    <name type="scientific">Vespula germanica</name>
    <name type="common">German yellow jacket</name>
    <name type="synonym">Paravespula germanica</name>
    <dbReference type="NCBI Taxonomy" id="30212"/>
    <lineage>
        <taxon>Eukaryota</taxon>
        <taxon>Metazoa</taxon>
        <taxon>Ecdysozoa</taxon>
        <taxon>Arthropoda</taxon>
        <taxon>Hexapoda</taxon>
        <taxon>Insecta</taxon>
        <taxon>Pterygota</taxon>
        <taxon>Neoptera</taxon>
        <taxon>Endopterygota</taxon>
        <taxon>Hymenoptera</taxon>
        <taxon>Apocrita</taxon>
        <taxon>Aculeata</taxon>
        <taxon>Vespoidea</taxon>
        <taxon>Vespidae</taxon>
        <taxon>Vespinae</taxon>
        <taxon>Vespula</taxon>
    </lineage>
</organism>
<dbReference type="Proteomes" id="UP000617340">
    <property type="component" value="Unassembled WGS sequence"/>
</dbReference>
<keyword evidence="4" id="KW-0915">Sodium</keyword>
<keyword evidence="7" id="KW-0812">Transmembrane</keyword>
<keyword evidence="3" id="KW-1003">Cell membrane</keyword>
<sequence length="82" mass="9085">MDGSMEPRTFDLVDCIVFIGMLGVSAVVGVYQAYRSRKNPDAVREYLVGSQNMSIFPISMSLIARRSSTTTLRDNVLKHLGT</sequence>
<protein>
    <submittedName>
        <fullName evidence="8">Uncharacterized protein</fullName>
    </submittedName>
</protein>
<proteinExistence type="predicted"/>
<evidence type="ECO:0000313" key="9">
    <source>
        <dbReference type="Proteomes" id="UP000617340"/>
    </source>
</evidence>
<dbReference type="PANTHER" id="PTHR42985">
    <property type="entry name" value="SODIUM-COUPLED MONOCARBOXYLATE TRANSPORTER"/>
    <property type="match status" value="1"/>
</dbReference>
<keyword evidence="5" id="KW-0406">Ion transport</keyword>
<gene>
    <name evidence="8" type="ORF">HZH68_015849</name>
</gene>
<evidence type="ECO:0000256" key="5">
    <source>
        <dbReference type="ARBA" id="ARBA00023065"/>
    </source>
</evidence>
<dbReference type="GO" id="GO:0005886">
    <property type="term" value="C:plasma membrane"/>
    <property type="evidence" value="ECO:0007669"/>
    <property type="project" value="UniProtKB-SubCell"/>
</dbReference>
<dbReference type="InterPro" id="IPR051163">
    <property type="entry name" value="Sodium:Solute_Symporter_SSF"/>
</dbReference>
<comment type="caution">
    <text evidence="8">The sequence shown here is derived from an EMBL/GenBank/DDBJ whole genome shotgun (WGS) entry which is preliminary data.</text>
</comment>
<keyword evidence="7" id="KW-1133">Transmembrane helix</keyword>
<dbReference type="GO" id="GO:0015293">
    <property type="term" value="F:symporter activity"/>
    <property type="evidence" value="ECO:0007669"/>
    <property type="project" value="TreeGrafter"/>
</dbReference>
<evidence type="ECO:0000313" key="8">
    <source>
        <dbReference type="EMBL" id="KAF7380974.1"/>
    </source>
</evidence>
<keyword evidence="2" id="KW-0813">Transport</keyword>
<reference evidence="8" key="1">
    <citation type="journal article" date="2020" name="G3 (Bethesda)">
        <title>High-Quality Assemblies for Three Invasive Social Wasps from the &lt;i&gt;Vespula&lt;/i&gt; Genus.</title>
        <authorList>
            <person name="Harrop T.W.R."/>
            <person name="Guhlin J."/>
            <person name="McLaughlin G.M."/>
            <person name="Permina E."/>
            <person name="Stockwell P."/>
            <person name="Gilligan J."/>
            <person name="Le Lec M.F."/>
            <person name="Gruber M.A.M."/>
            <person name="Quinn O."/>
            <person name="Lovegrove M."/>
            <person name="Duncan E.J."/>
            <person name="Remnant E.J."/>
            <person name="Van Eeckhoven J."/>
            <person name="Graham B."/>
            <person name="Knapp R.A."/>
            <person name="Langford K.W."/>
            <person name="Kronenberg Z."/>
            <person name="Press M.O."/>
            <person name="Eacker S.M."/>
            <person name="Wilson-Rankin E.E."/>
            <person name="Purcell J."/>
            <person name="Lester P.J."/>
            <person name="Dearden P.K."/>
        </authorList>
    </citation>
    <scope>NUCLEOTIDE SEQUENCE</scope>
    <source>
        <strain evidence="8">Linc-1</strain>
    </source>
</reference>
<evidence type="ECO:0000256" key="3">
    <source>
        <dbReference type="ARBA" id="ARBA00022475"/>
    </source>
</evidence>
<name>A0A834MRH4_VESGE</name>
<dbReference type="AlphaFoldDB" id="A0A834MRH4"/>
<keyword evidence="6" id="KW-0739">Sodium transport</keyword>
<keyword evidence="7" id="KW-0472">Membrane</keyword>
<evidence type="ECO:0000256" key="4">
    <source>
        <dbReference type="ARBA" id="ARBA00023053"/>
    </source>
</evidence>
<feature type="transmembrane region" description="Helical" evidence="7">
    <location>
        <begin position="12"/>
        <end position="34"/>
    </location>
</feature>
<evidence type="ECO:0000256" key="2">
    <source>
        <dbReference type="ARBA" id="ARBA00022448"/>
    </source>
</evidence>
<accession>A0A834MRH4</accession>
<dbReference type="EMBL" id="JACSDZ010000022">
    <property type="protein sequence ID" value="KAF7380974.1"/>
    <property type="molecule type" value="Genomic_DNA"/>
</dbReference>
<keyword evidence="9" id="KW-1185">Reference proteome</keyword>
<dbReference type="PANTHER" id="PTHR42985:SF40">
    <property type="entry name" value="LD47995P-RELATED"/>
    <property type="match status" value="1"/>
</dbReference>
<evidence type="ECO:0000256" key="7">
    <source>
        <dbReference type="SAM" id="Phobius"/>
    </source>
</evidence>